<dbReference type="GO" id="GO:0004386">
    <property type="term" value="F:helicase activity"/>
    <property type="evidence" value="ECO:0007669"/>
    <property type="project" value="UniProtKB-KW"/>
</dbReference>
<dbReference type="PROSITE" id="PS51194">
    <property type="entry name" value="HELICASE_CTER"/>
    <property type="match status" value="1"/>
</dbReference>
<evidence type="ECO:0000259" key="6">
    <source>
        <dbReference type="PROSITE" id="PS51194"/>
    </source>
</evidence>
<dbReference type="GO" id="GO:0016787">
    <property type="term" value="F:hydrolase activity"/>
    <property type="evidence" value="ECO:0007669"/>
    <property type="project" value="UniProtKB-KW"/>
</dbReference>
<reference evidence="8" key="1">
    <citation type="submission" date="2022-11" db="UniProtKB">
        <authorList>
            <consortium name="WormBaseParasite"/>
        </authorList>
    </citation>
    <scope>IDENTIFICATION</scope>
</reference>
<keyword evidence="1" id="KW-0547">Nucleotide-binding</keyword>
<sequence length="1081" mass="124789">MEINWDLYKAHLRKAYFNFPSRECENIISKGTSQSEDFWKFFDKYLKVMAAKNAKLQNKSKDPNERGPSTSAVLNEVGLPSKFSKFDSQIHNLNLEKARRHHLKMYDVPDNVQKEFEYIIDCYLKFLQREKMIKLKKLRISQKNLPICQHKKEILYAVRNNPVTIIAGDTGCGKSTQVPQYLLNDGFENICCTQPRRIACISLAKRVAFETLNEYGSEIAYQIRFEKTKTKATKMLFLTEGLLLRQLSSDPDLNNYSVIILDEIHERHLHGDFLLGILKRLIQRRSSDLKLILMSATINIDLFAHYFSDLSKPPIINVPGRLYPIQLEYHALAGRSSDRVDDEKHKSFEKSKTEKVDPAPFLRIVRMIDEKFPKTERGDLLMFLSGITEMTTVAEVLKEYADHTKRWLILLLHSTLSIQEQDRVFDVAPEGVRKCILSTNIAETSVTIDGVRFVVDSGKVKEMRHDSETKTHKLTEIWVSKASAEQRKGRAGRTGPGVCYRLYSEQQYQAFEQYSLPEIRRVSLESLVLQMYYLGLSDPLKFDFIESPELSSIESAMEYLINQNALTKDAQSLTPTGQMLVNLPVDIGVGKMLLLGCLFEQCDVILTTAAALSIQQIFTQRSFRDLDCQTSRKNLLSDFGDPFTLINTYREWMAVKLDGSESSSRWCRKRGVEEQRLYEITKLRNQFKEILQDADLIERRELELTSVERRIRRGEIDQLKKLRKEGQRDQRKRKILKMRHFDAALQDSDEEARSHGEGPSSKKYSKDVNSLEFEIRHTKGLMNEQYRRILDSGNSYKMGTDLILHSKFKPFVILHPNGSLADDPEVLCNTRYDKSGSKSANHQLLFYALLLETTKPYLVNVTRVPALHTLLLVSTNLDTSADFRRIICDRFIEFQIEDSHVAENIISTVAEIRLLLSQCLERKLNGDKYRNSELFRKLQLFFQTEVWYSMKRLLKADLDDINVHKTGIFSNQADFLNLSSIKSTVPGDKATEFVATKFTCDGCAKEFYFTLPDRLEHLKGCQLRRNDEKFGDLEQGEKQSAGNVSLKRAYRCEICHEDLFSTPTEILKHKISHKNIILVRG</sequence>
<dbReference type="CDD" id="cd18791">
    <property type="entry name" value="SF2_C_RHA"/>
    <property type="match status" value="1"/>
</dbReference>
<dbReference type="InterPro" id="IPR002464">
    <property type="entry name" value="DNA/RNA_helicase_DEAH_CS"/>
</dbReference>
<dbReference type="FunFam" id="3.40.50.300:FF:000725">
    <property type="entry name" value="probable ATP-dependent RNA helicase DHX34"/>
    <property type="match status" value="1"/>
</dbReference>
<feature type="domain" description="Helicase C-terminal" evidence="6">
    <location>
        <begin position="367"/>
        <end position="535"/>
    </location>
</feature>
<dbReference type="Pfam" id="PF00271">
    <property type="entry name" value="Helicase_C"/>
    <property type="match status" value="1"/>
</dbReference>
<keyword evidence="4" id="KW-0067">ATP-binding</keyword>
<dbReference type="Proteomes" id="UP000887565">
    <property type="component" value="Unplaced"/>
</dbReference>
<dbReference type="PROSITE" id="PS00690">
    <property type="entry name" value="DEAH_ATP_HELICASE"/>
    <property type="match status" value="1"/>
</dbReference>
<evidence type="ECO:0000313" key="7">
    <source>
        <dbReference type="Proteomes" id="UP000887565"/>
    </source>
</evidence>
<keyword evidence="3" id="KW-0347">Helicase</keyword>
<dbReference type="SMART" id="SM00487">
    <property type="entry name" value="DEXDc"/>
    <property type="match status" value="1"/>
</dbReference>
<proteinExistence type="predicted"/>
<dbReference type="OMA" id="FERSRTQ"/>
<dbReference type="FunFam" id="3.40.50.300:FF:000540">
    <property type="entry name" value="probable ATP-dependent RNA helicase DHX34"/>
    <property type="match status" value="1"/>
</dbReference>
<evidence type="ECO:0000256" key="3">
    <source>
        <dbReference type="ARBA" id="ARBA00022806"/>
    </source>
</evidence>
<evidence type="ECO:0000313" key="8">
    <source>
        <dbReference type="WBParaSite" id="nRc.2.0.1.t32347-RA"/>
    </source>
</evidence>
<dbReference type="Pfam" id="PF00270">
    <property type="entry name" value="DEAD"/>
    <property type="match status" value="1"/>
</dbReference>
<protein>
    <submittedName>
        <fullName evidence="8">ATP-dependent RNA helicase DHX34</fullName>
    </submittedName>
</protein>
<dbReference type="SMART" id="SM00490">
    <property type="entry name" value="HELICc"/>
    <property type="match status" value="1"/>
</dbReference>
<dbReference type="SMART" id="SM00847">
    <property type="entry name" value="HA2"/>
    <property type="match status" value="1"/>
</dbReference>
<evidence type="ECO:0000256" key="1">
    <source>
        <dbReference type="ARBA" id="ARBA00022741"/>
    </source>
</evidence>
<name>A0A915K0Z1_ROMCU</name>
<dbReference type="PANTHER" id="PTHR18934">
    <property type="entry name" value="ATP-DEPENDENT RNA HELICASE"/>
    <property type="match status" value="1"/>
</dbReference>
<feature type="domain" description="Helicase ATP-binding" evidence="5">
    <location>
        <begin position="155"/>
        <end position="316"/>
    </location>
</feature>
<dbReference type="WBParaSite" id="nRc.2.0.1.t32347-RA">
    <property type="protein sequence ID" value="nRc.2.0.1.t32347-RA"/>
    <property type="gene ID" value="nRc.2.0.1.g32347"/>
</dbReference>
<accession>A0A915K0Z1</accession>
<dbReference type="PANTHER" id="PTHR18934:SF221">
    <property type="entry name" value="ATP-DEPENDENT RNA HELICASE DHX34-RELATED"/>
    <property type="match status" value="1"/>
</dbReference>
<organism evidence="7 8">
    <name type="scientific">Romanomermis culicivorax</name>
    <name type="common">Nematode worm</name>
    <dbReference type="NCBI Taxonomy" id="13658"/>
    <lineage>
        <taxon>Eukaryota</taxon>
        <taxon>Metazoa</taxon>
        <taxon>Ecdysozoa</taxon>
        <taxon>Nematoda</taxon>
        <taxon>Enoplea</taxon>
        <taxon>Dorylaimia</taxon>
        <taxon>Mermithida</taxon>
        <taxon>Mermithoidea</taxon>
        <taxon>Mermithidae</taxon>
        <taxon>Romanomermis</taxon>
    </lineage>
</organism>
<dbReference type="GO" id="GO:0003723">
    <property type="term" value="F:RNA binding"/>
    <property type="evidence" value="ECO:0007669"/>
    <property type="project" value="TreeGrafter"/>
</dbReference>
<keyword evidence="7" id="KW-1185">Reference proteome</keyword>
<dbReference type="InterPro" id="IPR011545">
    <property type="entry name" value="DEAD/DEAH_box_helicase_dom"/>
</dbReference>
<dbReference type="GO" id="GO:0005524">
    <property type="term" value="F:ATP binding"/>
    <property type="evidence" value="ECO:0007669"/>
    <property type="project" value="UniProtKB-KW"/>
</dbReference>
<dbReference type="SUPFAM" id="SSF52540">
    <property type="entry name" value="P-loop containing nucleoside triphosphate hydrolases"/>
    <property type="match status" value="1"/>
</dbReference>
<dbReference type="AlphaFoldDB" id="A0A915K0Z1"/>
<dbReference type="InterPro" id="IPR027417">
    <property type="entry name" value="P-loop_NTPase"/>
</dbReference>
<dbReference type="Pfam" id="PF24485">
    <property type="entry name" value="zf-C2H2_DHX34"/>
    <property type="match status" value="1"/>
</dbReference>
<dbReference type="InterPro" id="IPR007502">
    <property type="entry name" value="Helicase-assoc_dom"/>
</dbReference>
<dbReference type="PROSITE" id="PS51192">
    <property type="entry name" value="HELICASE_ATP_BIND_1"/>
    <property type="match status" value="1"/>
</dbReference>
<evidence type="ECO:0000256" key="4">
    <source>
        <dbReference type="ARBA" id="ARBA00022840"/>
    </source>
</evidence>
<keyword evidence="2" id="KW-0378">Hydrolase</keyword>
<dbReference type="Gene3D" id="1.20.120.1080">
    <property type="match status" value="1"/>
</dbReference>
<dbReference type="Gene3D" id="3.40.50.300">
    <property type="entry name" value="P-loop containing nucleotide triphosphate hydrolases"/>
    <property type="match status" value="2"/>
</dbReference>
<dbReference type="InterPro" id="IPR001650">
    <property type="entry name" value="Helicase_C-like"/>
</dbReference>
<evidence type="ECO:0000259" key="5">
    <source>
        <dbReference type="PROSITE" id="PS51192"/>
    </source>
</evidence>
<dbReference type="InterPro" id="IPR056382">
    <property type="entry name" value="DHX34_Znf-C2H2"/>
</dbReference>
<dbReference type="InterPro" id="IPR014001">
    <property type="entry name" value="Helicase_ATP-bd"/>
</dbReference>
<evidence type="ECO:0000256" key="2">
    <source>
        <dbReference type="ARBA" id="ARBA00022801"/>
    </source>
</evidence>